<dbReference type="EMBL" id="JABJXA010000072">
    <property type="protein sequence ID" value="MBB1259918.1"/>
    <property type="molecule type" value="Genomic_DNA"/>
</dbReference>
<evidence type="ECO:0000259" key="1">
    <source>
        <dbReference type="Pfam" id="PF01370"/>
    </source>
</evidence>
<feature type="domain" description="NAD-dependent epimerase/dehydratase" evidence="1">
    <location>
        <begin position="4"/>
        <end position="208"/>
    </location>
</feature>
<evidence type="ECO:0000313" key="5">
    <source>
        <dbReference type="Proteomes" id="UP000320857"/>
    </source>
</evidence>
<reference evidence="4 5" key="1">
    <citation type="submission" date="2019-10" db="EMBL/GenBank/DDBJ databases">
        <title>Streptomyces sp. nov., a novel actinobacterium isolated from alkaline environment.</title>
        <authorList>
            <person name="Golinska P."/>
        </authorList>
    </citation>
    <scope>NUCLEOTIDE SEQUENCE [LARGE SCALE GENOMIC DNA]</scope>
    <source>
        <strain evidence="4 5">OF1</strain>
    </source>
</reference>
<dbReference type="Gene3D" id="3.40.50.720">
    <property type="entry name" value="NAD(P)-binding Rossmann-like Domain"/>
    <property type="match status" value="1"/>
</dbReference>
<dbReference type="EMBL" id="VJYK02000439">
    <property type="protein sequence ID" value="MQS05122.1"/>
    <property type="molecule type" value="Genomic_DNA"/>
</dbReference>
<evidence type="ECO:0000313" key="2">
    <source>
        <dbReference type="EMBL" id="MBB1256736.1"/>
    </source>
</evidence>
<dbReference type="SUPFAM" id="SSF51735">
    <property type="entry name" value="NAD(P)-binding Rossmann-fold domains"/>
    <property type="match status" value="1"/>
</dbReference>
<reference evidence="6 7" key="2">
    <citation type="submission" date="2020-05" db="EMBL/GenBank/DDBJ databases">
        <title>Classification of alakaliphilic streptomycetes isolated from an alkaline soil next to Lonar Crater, India and a proposal for the recognition of Streptomyces alkaliterrae sp. nov.</title>
        <authorList>
            <person name="Golinska P."/>
        </authorList>
    </citation>
    <scope>NUCLEOTIDE SEQUENCE [LARGE SCALE GENOMIC DNA]</scope>
    <source>
        <strain evidence="7">OF3</strain>
        <strain evidence="6">OF8</strain>
    </source>
</reference>
<sequence>MRLLLLGGTDFAGRAVAEAARDRGWEVTVFHRGEHPAPPGVAVRTGDRTAPDGLSALAAGEWDAVVDTWTAAPRVVRDAARLLADRVDRYAYVSSRSVHTWPIPAGLDEDGPLVEASPDADATDYAADKRGGELAALREFGPDRTLLVRPGLILGPRENCDRLPWWLRRVAQGGPLLAPGSPDTPLQYIDSRDLANWLLDALKAARHGPYNLVSPPGHTTTGQLLDACVTATGARTTLVWTAPAALEAAGVQPWTDLPIWCPPGGELHAALHGADVTRALATGLTCRPITTTVHDTWTAMNP</sequence>
<dbReference type="InterPro" id="IPR036291">
    <property type="entry name" value="NAD(P)-bd_dom_sf"/>
</dbReference>
<dbReference type="Pfam" id="PF01370">
    <property type="entry name" value="Epimerase"/>
    <property type="match status" value="1"/>
</dbReference>
<dbReference type="OrthoDB" id="7941246at2"/>
<evidence type="ECO:0000313" key="3">
    <source>
        <dbReference type="EMBL" id="MBB1259918.1"/>
    </source>
</evidence>
<evidence type="ECO:0000313" key="6">
    <source>
        <dbReference type="Proteomes" id="UP000517765"/>
    </source>
</evidence>
<dbReference type="AlphaFoldDB" id="A0A5P0YZK3"/>
<dbReference type="Proteomes" id="UP000525686">
    <property type="component" value="Unassembled WGS sequence"/>
</dbReference>
<accession>A0A5P0YZK3</accession>
<dbReference type="Proteomes" id="UP000517765">
    <property type="component" value="Unassembled WGS sequence"/>
</dbReference>
<evidence type="ECO:0000313" key="7">
    <source>
        <dbReference type="Proteomes" id="UP000525686"/>
    </source>
</evidence>
<organism evidence="4 5">
    <name type="scientific">Streptomyces alkaliterrae</name>
    <dbReference type="NCBI Taxonomy" id="2213162"/>
    <lineage>
        <taxon>Bacteria</taxon>
        <taxon>Bacillati</taxon>
        <taxon>Actinomycetota</taxon>
        <taxon>Actinomycetes</taxon>
        <taxon>Kitasatosporales</taxon>
        <taxon>Streptomycetaceae</taxon>
        <taxon>Streptomyces</taxon>
    </lineage>
</organism>
<gene>
    <name evidence="4" type="ORF">FNX44_025395</name>
    <name evidence="2" type="ORF">H3146_25810</name>
    <name evidence="3" type="ORF">H3147_13900</name>
</gene>
<keyword evidence="5" id="KW-1185">Reference proteome</keyword>
<reference evidence="2" key="3">
    <citation type="journal article" name="Syst. Appl. Microbiol.">
        <title>Streptomyces alkaliterrae sp. nov., isolated from an alkaline soil, and emended descriptions of Streptomyces alkaliphilus, Streptomyces calidiresistens and Streptomyces durbertensis.</title>
        <authorList>
            <person name="Swiecimska M."/>
            <person name="Golinska P."/>
            <person name="Nouioui I."/>
            <person name="Wypij M."/>
            <person name="Rai M."/>
            <person name="Sangal V."/>
            <person name="Goodfellow M."/>
        </authorList>
    </citation>
    <scope>NUCLEOTIDE SEQUENCE</scope>
    <source>
        <strain evidence="2">OF3</strain>
        <strain evidence="3">OF8</strain>
    </source>
</reference>
<dbReference type="PANTHER" id="PTHR43245">
    <property type="entry name" value="BIFUNCTIONAL POLYMYXIN RESISTANCE PROTEIN ARNA"/>
    <property type="match status" value="1"/>
</dbReference>
<dbReference type="Proteomes" id="UP000320857">
    <property type="component" value="Unassembled WGS sequence"/>
</dbReference>
<protein>
    <submittedName>
        <fullName evidence="4">Reductase</fullName>
    </submittedName>
</protein>
<dbReference type="RefSeq" id="WP_143651306.1">
    <property type="nucleotide sequence ID" value="NZ_JABJWZ010000440.1"/>
</dbReference>
<comment type="caution">
    <text evidence="4">The sequence shown here is derived from an EMBL/GenBank/DDBJ whole genome shotgun (WGS) entry which is preliminary data.</text>
</comment>
<proteinExistence type="predicted"/>
<evidence type="ECO:0000313" key="4">
    <source>
        <dbReference type="EMBL" id="MQS05122.1"/>
    </source>
</evidence>
<dbReference type="InterPro" id="IPR050177">
    <property type="entry name" value="Lipid_A_modif_metabolic_enz"/>
</dbReference>
<dbReference type="InterPro" id="IPR001509">
    <property type="entry name" value="Epimerase_deHydtase"/>
</dbReference>
<name>A0A5P0YZK3_9ACTN</name>
<dbReference type="EMBL" id="JABJWZ010000440">
    <property type="protein sequence ID" value="MBB1256736.1"/>
    <property type="molecule type" value="Genomic_DNA"/>
</dbReference>
<dbReference type="PANTHER" id="PTHR43245:SF13">
    <property type="entry name" value="UDP-D-APIOSE_UDP-D-XYLOSE SYNTHASE 2"/>
    <property type="match status" value="1"/>
</dbReference>